<feature type="transmembrane region" description="Helical" evidence="2">
    <location>
        <begin position="694"/>
        <end position="712"/>
    </location>
</feature>
<sequence length="777" mass="88873">MNTNQEKIAILSEKMNALIKKHQVFTKEIIQLRDELKELKSAVQKEPKSTHTTQSIRTTPAKTETPPKKQIQQQPATPHTIRKTPRVKKKSNLEKFIGENLISKIGILITIIGVGIGAKYSIENNLINPITRIILGYLAGAGLLFFGIKLKKKYKNYSAVLVSGAIAVLYFITYAAYDLYQLFPQILAFILMLIFTAFAVITAIQYNKQLIAHIGLVGAYAVPFLLSDGSGKVEILFSYMAIVNIGILIISFKKYWKPLYYVSFGFTWLIYLSWHISEFSVEKNFSIALIFALLFFVIFYTTFLGYKLLQKEVYKNRDAILPFLNSFIFYGVGYAILVDHPTGKHLLGLFTLGNAVLHFIPGVIIHRLKLGNKSLLYFVLGLVLVFITIAIPVQLDGNWVTLLWITEAALLFWIGRTKQISFYEILSYILMLIGFFSLLHDWGNFYGHYSLHAPEKKITPILNSCFLTAIICMAGYGFISFLDQYKNDTSPLKKGSLIPKIASFLIPAILIIICYNSFLLEINAYWDQLYQDSHIHKGDLYKTNETLILFKNIWSILYSLIFISLLSLLNTYIIKNKYLSIVNTLFNGLCIFLFLTIGLYTISELRESYLNKEISEYYTISYFTILIRYIALVILGGAIYALYKQTQHLISEFNIGFLRPLTELFIHFVIIWVASSELIHWLDMSSAEQSYKLGLSILWGIYSLFLITLGIWKKKKHLRIGAIVLFGITLIKLFLYDISHLGTIAKTIVFVSLGILLLIISFLYNKYKHIISEENED</sequence>
<feature type="transmembrane region" description="Helical" evidence="2">
    <location>
        <begin position="375"/>
        <end position="393"/>
    </location>
</feature>
<comment type="caution">
    <text evidence="3">The sequence shown here is derived from an EMBL/GenBank/DDBJ whole genome shotgun (WGS) entry which is preliminary data.</text>
</comment>
<evidence type="ECO:0000313" key="4">
    <source>
        <dbReference type="Proteomes" id="UP001597459"/>
    </source>
</evidence>
<dbReference type="RefSeq" id="WP_378253788.1">
    <property type="nucleotide sequence ID" value="NZ_JBHSJV010000001.1"/>
</dbReference>
<dbReference type="PANTHER" id="PTHR38434:SF1">
    <property type="entry name" value="BLL2549 PROTEIN"/>
    <property type="match status" value="1"/>
</dbReference>
<feature type="transmembrane region" description="Helical" evidence="2">
    <location>
        <begin position="581"/>
        <end position="602"/>
    </location>
</feature>
<feature type="transmembrane region" description="Helical" evidence="2">
    <location>
        <begin position="503"/>
        <end position="526"/>
    </location>
</feature>
<evidence type="ECO:0000313" key="3">
    <source>
        <dbReference type="EMBL" id="MFD2592229.1"/>
    </source>
</evidence>
<dbReference type="InterPro" id="IPR019286">
    <property type="entry name" value="DUF2339_TM"/>
</dbReference>
<feature type="transmembrane region" description="Helical" evidence="2">
    <location>
        <begin position="130"/>
        <end position="150"/>
    </location>
</feature>
<feature type="transmembrane region" description="Helical" evidence="2">
    <location>
        <begin position="422"/>
        <end position="440"/>
    </location>
</feature>
<feature type="transmembrane region" description="Helical" evidence="2">
    <location>
        <begin position="719"/>
        <end position="738"/>
    </location>
</feature>
<feature type="transmembrane region" description="Helical" evidence="2">
    <location>
        <begin position="399"/>
        <end position="415"/>
    </location>
</feature>
<feature type="transmembrane region" description="Helical" evidence="2">
    <location>
        <begin position="460"/>
        <end position="482"/>
    </location>
</feature>
<accession>A0ABW5NBG2</accession>
<organism evidence="3 4">
    <name type="scientific">Aquimarina hainanensis</name>
    <dbReference type="NCBI Taxonomy" id="1578017"/>
    <lineage>
        <taxon>Bacteria</taxon>
        <taxon>Pseudomonadati</taxon>
        <taxon>Bacteroidota</taxon>
        <taxon>Flavobacteriia</taxon>
        <taxon>Flavobacteriales</taxon>
        <taxon>Flavobacteriaceae</taxon>
        <taxon>Aquimarina</taxon>
    </lineage>
</organism>
<feature type="transmembrane region" description="Helical" evidence="2">
    <location>
        <begin position="622"/>
        <end position="643"/>
    </location>
</feature>
<feature type="transmembrane region" description="Helical" evidence="2">
    <location>
        <begin position="546"/>
        <end position="569"/>
    </location>
</feature>
<feature type="transmembrane region" description="Helical" evidence="2">
    <location>
        <begin position="349"/>
        <end position="368"/>
    </location>
</feature>
<feature type="transmembrane region" description="Helical" evidence="2">
    <location>
        <begin position="157"/>
        <end position="177"/>
    </location>
</feature>
<dbReference type="PANTHER" id="PTHR38434">
    <property type="entry name" value="BLL2549 PROTEIN"/>
    <property type="match status" value="1"/>
</dbReference>
<protein>
    <submittedName>
        <fullName evidence="3">DUF2339 domain-containing protein</fullName>
    </submittedName>
</protein>
<feature type="transmembrane region" description="Helical" evidence="2">
    <location>
        <begin position="259"/>
        <end position="276"/>
    </location>
</feature>
<keyword evidence="4" id="KW-1185">Reference proteome</keyword>
<feature type="region of interest" description="Disordered" evidence="1">
    <location>
        <begin position="42"/>
        <end position="85"/>
    </location>
</feature>
<feature type="transmembrane region" description="Helical" evidence="2">
    <location>
        <begin position="183"/>
        <end position="203"/>
    </location>
</feature>
<proteinExistence type="predicted"/>
<dbReference type="EMBL" id="JBHULX010000030">
    <property type="protein sequence ID" value="MFD2592229.1"/>
    <property type="molecule type" value="Genomic_DNA"/>
</dbReference>
<name>A0ABW5NBG2_9FLAO</name>
<keyword evidence="2" id="KW-1133">Transmembrane helix</keyword>
<reference evidence="4" key="1">
    <citation type="journal article" date="2019" name="Int. J. Syst. Evol. Microbiol.">
        <title>The Global Catalogue of Microorganisms (GCM) 10K type strain sequencing project: providing services to taxonomists for standard genome sequencing and annotation.</title>
        <authorList>
            <consortium name="The Broad Institute Genomics Platform"/>
            <consortium name="The Broad Institute Genome Sequencing Center for Infectious Disease"/>
            <person name="Wu L."/>
            <person name="Ma J."/>
        </authorList>
    </citation>
    <scope>NUCLEOTIDE SEQUENCE [LARGE SCALE GENOMIC DNA]</scope>
    <source>
        <strain evidence="4">KCTC 42423</strain>
    </source>
</reference>
<feature type="transmembrane region" description="Helical" evidence="2">
    <location>
        <begin position="210"/>
        <end position="227"/>
    </location>
</feature>
<feature type="transmembrane region" description="Helical" evidence="2">
    <location>
        <begin position="664"/>
        <end position="682"/>
    </location>
</feature>
<keyword evidence="2" id="KW-0472">Membrane</keyword>
<feature type="transmembrane region" description="Helical" evidence="2">
    <location>
        <begin position="744"/>
        <end position="764"/>
    </location>
</feature>
<evidence type="ECO:0000256" key="1">
    <source>
        <dbReference type="SAM" id="MobiDB-lite"/>
    </source>
</evidence>
<feature type="transmembrane region" description="Helical" evidence="2">
    <location>
        <begin position="320"/>
        <end position="337"/>
    </location>
</feature>
<feature type="transmembrane region" description="Helical" evidence="2">
    <location>
        <begin position="288"/>
        <end position="308"/>
    </location>
</feature>
<gene>
    <name evidence="3" type="ORF">ACFSTE_15430</name>
</gene>
<feature type="transmembrane region" description="Helical" evidence="2">
    <location>
        <begin position="233"/>
        <end position="252"/>
    </location>
</feature>
<evidence type="ECO:0000256" key="2">
    <source>
        <dbReference type="SAM" id="Phobius"/>
    </source>
</evidence>
<feature type="transmembrane region" description="Helical" evidence="2">
    <location>
        <begin position="96"/>
        <end position="118"/>
    </location>
</feature>
<dbReference type="Proteomes" id="UP001597459">
    <property type="component" value="Unassembled WGS sequence"/>
</dbReference>
<dbReference type="Pfam" id="PF10101">
    <property type="entry name" value="DUF2339"/>
    <property type="match status" value="1"/>
</dbReference>
<keyword evidence="2" id="KW-0812">Transmembrane</keyword>